<evidence type="ECO:0000313" key="5">
    <source>
        <dbReference type="EMBL" id="KIH59777.1"/>
    </source>
</evidence>
<organism evidence="5 6">
    <name type="scientific">Ancylostoma duodenale</name>
    <dbReference type="NCBI Taxonomy" id="51022"/>
    <lineage>
        <taxon>Eukaryota</taxon>
        <taxon>Metazoa</taxon>
        <taxon>Ecdysozoa</taxon>
        <taxon>Nematoda</taxon>
        <taxon>Chromadorea</taxon>
        <taxon>Rhabditida</taxon>
        <taxon>Rhabditina</taxon>
        <taxon>Rhabditomorpha</taxon>
        <taxon>Strongyloidea</taxon>
        <taxon>Ancylostomatidae</taxon>
        <taxon>Ancylostomatinae</taxon>
        <taxon>Ancylostoma</taxon>
    </lineage>
</organism>
<dbReference type="EMBL" id="KN731615">
    <property type="protein sequence ID" value="KIH59777.1"/>
    <property type="molecule type" value="Genomic_DNA"/>
</dbReference>
<protein>
    <submittedName>
        <fullName evidence="5">Uncharacterized protein</fullName>
    </submittedName>
</protein>
<keyword evidence="3" id="KW-0408">Iron</keyword>
<evidence type="ECO:0000313" key="6">
    <source>
        <dbReference type="Proteomes" id="UP000054047"/>
    </source>
</evidence>
<dbReference type="GO" id="GO:0016712">
    <property type="term" value="F:oxidoreductase activity, acting on paired donors, with incorporation or reduction of molecular oxygen, reduced flavin or flavoprotein as one donor, and incorporation of one atom of oxygen"/>
    <property type="evidence" value="ECO:0007669"/>
    <property type="project" value="TreeGrafter"/>
</dbReference>
<dbReference type="GO" id="GO:0005506">
    <property type="term" value="F:iron ion binding"/>
    <property type="evidence" value="ECO:0007669"/>
    <property type="project" value="InterPro"/>
</dbReference>
<dbReference type="Pfam" id="PF00067">
    <property type="entry name" value="p450"/>
    <property type="match status" value="1"/>
</dbReference>
<dbReference type="SUPFAM" id="SSF48264">
    <property type="entry name" value="Cytochrome P450"/>
    <property type="match status" value="1"/>
</dbReference>
<dbReference type="GO" id="GO:0006805">
    <property type="term" value="P:xenobiotic metabolic process"/>
    <property type="evidence" value="ECO:0007669"/>
    <property type="project" value="TreeGrafter"/>
</dbReference>
<dbReference type="GO" id="GO:0020037">
    <property type="term" value="F:heme binding"/>
    <property type="evidence" value="ECO:0007669"/>
    <property type="project" value="InterPro"/>
</dbReference>
<keyword evidence="2" id="KW-0479">Metal-binding</keyword>
<name>A0A0C2DBH4_9BILA</name>
<dbReference type="GO" id="GO:0005737">
    <property type="term" value="C:cytoplasm"/>
    <property type="evidence" value="ECO:0007669"/>
    <property type="project" value="TreeGrafter"/>
</dbReference>
<dbReference type="Proteomes" id="UP000054047">
    <property type="component" value="Unassembled WGS sequence"/>
</dbReference>
<dbReference type="OrthoDB" id="2789670at2759"/>
<dbReference type="InterPro" id="IPR036396">
    <property type="entry name" value="Cyt_P450_sf"/>
</dbReference>
<dbReference type="InterPro" id="IPR001128">
    <property type="entry name" value="Cyt_P450"/>
</dbReference>
<keyword evidence="4" id="KW-0560">Oxidoreductase</keyword>
<dbReference type="InterPro" id="IPR050182">
    <property type="entry name" value="Cytochrome_P450_fam2"/>
</dbReference>
<comment type="similarity">
    <text evidence="1">Belongs to the cytochrome P450 family.</text>
</comment>
<dbReference type="AlphaFoldDB" id="A0A0C2DBH4"/>
<dbReference type="PANTHER" id="PTHR24300">
    <property type="entry name" value="CYTOCHROME P450 508A4-RELATED"/>
    <property type="match status" value="1"/>
</dbReference>
<sequence length="70" mass="8106">MNNQINPFKEIHRCAMIVPLSMWKDTSEDTVVGTYLIPKGTAISAQISVIMNDEQYFKNKYEVGFRNCLY</sequence>
<evidence type="ECO:0000256" key="3">
    <source>
        <dbReference type="ARBA" id="ARBA00023004"/>
    </source>
</evidence>
<gene>
    <name evidence="5" type="ORF">ANCDUO_09979</name>
</gene>
<reference evidence="5 6" key="1">
    <citation type="submission" date="2013-12" db="EMBL/GenBank/DDBJ databases">
        <title>Draft genome of the parsitic nematode Ancylostoma duodenale.</title>
        <authorList>
            <person name="Mitreva M."/>
        </authorList>
    </citation>
    <scope>NUCLEOTIDE SEQUENCE [LARGE SCALE GENOMIC DNA]</scope>
    <source>
        <strain evidence="5 6">Zhejiang</strain>
    </source>
</reference>
<dbReference type="GO" id="GO:0006082">
    <property type="term" value="P:organic acid metabolic process"/>
    <property type="evidence" value="ECO:0007669"/>
    <property type="project" value="TreeGrafter"/>
</dbReference>
<evidence type="ECO:0000256" key="2">
    <source>
        <dbReference type="ARBA" id="ARBA00022723"/>
    </source>
</evidence>
<accession>A0A0C2DBH4</accession>
<keyword evidence="4" id="KW-0503">Monooxygenase</keyword>
<keyword evidence="6" id="KW-1185">Reference proteome</keyword>
<dbReference type="PANTHER" id="PTHR24300:SF375">
    <property type="entry name" value="CYTOCHROME P450 FAMILY"/>
    <property type="match status" value="1"/>
</dbReference>
<dbReference type="Gene3D" id="1.10.630.10">
    <property type="entry name" value="Cytochrome P450"/>
    <property type="match status" value="1"/>
</dbReference>
<proteinExistence type="inferred from homology"/>
<evidence type="ECO:0000256" key="1">
    <source>
        <dbReference type="ARBA" id="ARBA00010617"/>
    </source>
</evidence>
<evidence type="ECO:0000256" key="4">
    <source>
        <dbReference type="ARBA" id="ARBA00023033"/>
    </source>
</evidence>